<evidence type="ECO:0000313" key="1">
    <source>
        <dbReference type="EMBL" id="SHM74853.1"/>
    </source>
</evidence>
<sequence>MNEYILLMHDDVQDAAKASDNSLWGDYIRQLHASGQFDGGSSIGHGAAFKQGQAGALTPLTGYIRIRADSLEAARHFLAGNPTYEAGGTVEIRELPREE</sequence>
<protein>
    <submittedName>
        <fullName evidence="1">YCII-related domain-containing protein</fullName>
    </submittedName>
</protein>
<organism evidence="1 2">
    <name type="scientific">Duganella sacchari</name>
    <dbReference type="NCBI Taxonomy" id="551987"/>
    <lineage>
        <taxon>Bacteria</taxon>
        <taxon>Pseudomonadati</taxon>
        <taxon>Pseudomonadota</taxon>
        <taxon>Betaproteobacteria</taxon>
        <taxon>Burkholderiales</taxon>
        <taxon>Oxalobacteraceae</taxon>
        <taxon>Telluria group</taxon>
        <taxon>Duganella</taxon>
    </lineage>
</organism>
<keyword evidence="2" id="KW-1185">Reference proteome</keyword>
<dbReference type="EMBL" id="FRCX01000002">
    <property type="protein sequence ID" value="SHM74853.1"/>
    <property type="molecule type" value="Genomic_DNA"/>
</dbReference>
<name>A0A1M7LAM8_9BURK</name>
<evidence type="ECO:0000313" key="2">
    <source>
        <dbReference type="Proteomes" id="UP000184339"/>
    </source>
</evidence>
<accession>A0A1M7LAM8</accession>
<gene>
    <name evidence="1" type="ORF">SAMN05192549_102397</name>
</gene>
<dbReference type="STRING" id="551987.SAMN05192549_102397"/>
<reference evidence="2" key="1">
    <citation type="submission" date="2016-11" db="EMBL/GenBank/DDBJ databases">
        <authorList>
            <person name="Varghese N."/>
            <person name="Submissions S."/>
        </authorList>
    </citation>
    <scope>NUCLEOTIDE SEQUENCE [LARGE SCALE GENOMIC DNA]</scope>
    <source>
        <strain evidence="2">Sac-22</strain>
    </source>
</reference>
<dbReference type="Proteomes" id="UP000184339">
    <property type="component" value="Unassembled WGS sequence"/>
</dbReference>
<dbReference type="OrthoDB" id="8820000at2"/>
<proteinExistence type="predicted"/>
<dbReference type="RefSeq" id="WP_072782271.1">
    <property type="nucleotide sequence ID" value="NZ_FRCX01000002.1"/>
</dbReference>
<dbReference type="AlphaFoldDB" id="A0A1M7LAM8"/>